<dbReference type="Gene3D" id="3.30.910.20">
    <property type="entry name" value="Skp domain"/>
    <property type="match status" value="1"/>
</dbReference>
<keyword evidence="6" id="KW-1185">Reference proteome</keyword>
<dbReference type="Proteomes" id="UP000236724">
    <property type="component" value="Unassembled WGS sequence"/>
</dbReference>
<name>A0A1H6FAB5_9GAMM</name>
<organism evidence="5 6">
    <name type="scientific">Candidatus Venteria ishoeyi</name>
    <dbReference type="NCBI Taxonomy" id="1899563"/>
    <lineage>
        <taxon>Bacteria</taxon>
        <taxon>Pseudomonadati</taxon>
        <taxon>Pseudomonadota</taxon>
        <taxon>Gammaproteobacteria</taxon>
        <taxon>Thiotrichales</taxon>
        <taxon>Thiotrichaceae</taxon>
        <taxon>Venteria</taxon>
    </lineage>
</organism>
<protein>
    <submittedName>
        <fullName evidence="5">Chaperone protein Skp</fullName>
    </submittedName>
</protein>
<dbReference type="GO" id="GO:0050821">
    <property type="term" value="P:protein stabilization"/>
    <property type="evidence" value="ECO:0007669"/>
    <property type="project" value="TreeGrafter"/>
</dbReference>
<dbReference type="SUPFAM" id="SSF111384">
    <property type="entry name" value="OmpH-like"/>
    <property type="match status" value="1"/>
</dbReference>
<evidence type="ECO:0000256" key="1">
    <source>
        <dbReference type="ARBA" id="ARBA00022729"/>
    </source>
</evidence>
<evidence type="ECO:0000313" key="5">
    <source>
        <dbReference type="EMBL" id="SEH05945.1"/>
    </source>
</evidence>
<dbReference type="SMART" id="SM00935">
    <property type="entry name" value="OmpH"/>
    <property type="match status" value="1"/>
</dbReference>
<gene>
    <name evidence="5" type="primary">skp</name>
    <name evidence="5" type="ORF">MBHS_01800</name>
</gene>
<dbReference type="PANTHER" id="PTHR35089:SF1">
    <property type="entry name" value="CHAPERONE PROTEIN SKP"/>
    <property type="match status" value="1"/>
</dbReference>
<dbReference type="GO" id="GO:0051082">
    <property type="term" value="F:unfolded protein binding"/>
    <property type="evidence" value="ECO:0007669"/>
    <property type="project" value="InterPro"/>
</dbReference>
<evidence type="ECO:0000256" key="4">
    <source>
        <dbReference type="SAM" id="SignalP"/>
    </source>
</evidence>
<keyword evidence="3" id="KW-0175">Coiled coil</keyword>
<dbReference type="OrthoDB" id="5294628at2"/>
<dbReference type="GO" id="GO:0005829">
    <property type="term" value="C:cytosol"/>
    <property type="evidence" value="ECO:0007669"/>
    <property type="project" value="TreeGrafter"/>
</dbReference>
<dbReference type="Pfam" id="PF03938">
    <property type="entry name" value="OmpH"/>
    <property type="match status" value="1"/>
</dbReference>
<reference evidence="5 6" key="1">
    <citation type="submission" date="2016-10" db="EMBL/GenBank/DDBJ databases">
        <authorList>
            <person name="de Groot N.N."/>
        </authorList>
    </citation>
    <scope>NUCLEOTIDE SEQUENCE [LARGE SCALE GENOMIC DNA]</scope>
    <source>
        <strain evidence="5">MBHS1</strain>
    </source>
</reference>
<evidence type="ECO:0000313" key="6">
    <source>
        <dbReference type="Proteomes" id="UP000236724"/>
    </source>
</evidence>
<evidence type="ECO:0000256" key="3">
    <source>
        <dbReference type="SAM" id="Coils"/>
    </source>
</evidence>
<proteinExistence type="inferred from homology"/>
<keyword evidence="1 4" id="KW-0732">Signal</keyword>
<accession>A0A1H6FAB5</accession>
<dbReference type="EMBL" id="FMSV02000407">
    <property type="protein sequence ID" value="SEH05945.1"/>
    <property type="molecule type" value="Genomic_DNA"/>
</dbReference>
<dbReference type="InterPro" id="IPR005632">
    <property type="entry name" value="Chaperone_Skp"/>
</dbReference>
<dbReference type="AlphaFoldDB" id="A0A1H6FAB5"/>
<feature type="coiled-coil region" evidence="3">
    <location>
        <begin position="63"/>
        <end position="113"/>
    </location>
</feature>
<dbReference type="RefSeq" id="WP_146066695.1">
    <property type="nucleotide sequence ID" value="NZ_FMSV02000407.1"/>
</dbReference>
<sequence>MNKKHPIFMLTLMSILLLPVSNIHAADIKIGFVNILQVLDMAPQAKTADARLKQEFAPREKRLTRIGDEIRRMESRLQKEEDIMSAKEVTRLSKQVRSKSREFEREKDELSEDFNLRRNEEIAKLQKQIYKAIVSLSEAEGYDLVVGEGVIHASKRVDITNKVLGQLKKMK</sequence>
<evidence type="ECO:0000256" key="2">
    <source>
        <dbReference type="PIRNR" id="PIRNR002094"/>
    </source>
</evidence>
<comment type="similarity">
    <text evidence="2">Belongs to the skp family.</text>
</comment>
<feature type="chain" id="PRO_5014835247" evidence="4">
    <location>
        <begin position="26"/>
        <end position="171"/>
    </location>
</feature>
<feature type="signal peptide" evidence="4">
    <location>
        <begin position="1"/>
        <end position="25"/>
    </location>
</feature>
<dbReference type="PANTHER" id="PTHR35089">
    <property type="entry name" value="CHAPERONE PROTEIN SKP"/>
    <property type="match status" value="1"/>
</dbReference>
<dbReference type="PIRSF" id="PIRSF002094">
    <property type="entry name" value="OMP26_Skp"/>
    <property type="match status" value="1"/>
</dbReference>
<dbReference type="InterPro" id="IPR024930">
    <property type="entry name" value="Skp_dom_sf"/>
</dbReference>